<dbReference type="HOGENOM" id="CLU_3234381_0_0_6"/>
<evidence type="ECO:0000313" key="1">
    <source>
        <dbReference type="EMBL" id="ACQ67783.1"/>
    </source>
</evidence>
<gene>
    <name evidence="1" type="ordered locus">HDEF_1111</name>
</gene>
<dbReference type="STRING" id="572265.HDEF_1111"/>
<sequence>MSDLTINVKYNMMKRNKENAGQIQSERIQTIYGNFIFNKQFML</sequence>
<accession>C4K5E0</accession>
<proteinExistence type="predicted"/>
<dbReference type="EMBL" id="CP001277">
    <property type="protein sequence ID" value="ACQ67783.1"/>
    <property type="molecule type" value="Genomic_DNA"/>
</dbReference>
<protein>
    <submittedName>
        <fullName evidence="1">Uncharacterized protein</fullName>
    </submittedName>
</protein>
<evidence type="ECO:0000313" key="2">
    <source>
        <dbReference type="Proteomes" id="UP000002334"/>
    </source>
</evidence>
<dbReference type="AlphaFoldDB" id="C4K5E0"/>
<organism evidence="1 2">
    <name type="scientific">Hamiltonella defensa subsp. Acyrthosiphon pisum (strain 5AT)</name>
    <dbReference type="NCBI Taxonomy" id="572265"/>
    <lineage>
        <taxon>Bacteria</taxon>
        <taxon>Pseudomonadati</taxon>
        <taxon>Pseudomonadota</taxon>
        <taxon>Gammaproteobacteria</taxon>
        <taxon>Enterobacterales</taxon>
        <taxon>Enterobacteriaceae</taxon>
        <taxon>aphid secondary symbionts</taxon>
        <taxon>Candidatus Williamhamiltonella</taxon>
    </lineage>
</organism>
<dbReference type="KEGG" id="hde:HDEF_1111"/>
<name>C4K5E0_HAMD5</name>
<dbReference type="Proteomes" id="UP000002334">
    <property type="component" value="Chromosome"/>
</dbReference>
<keyword evidence="2" id="KW-1185">Reference proteome</keyword>
<reference evidence="1 2" key="1">
    <citation type="journal article" date="2009" name="Proc. Natl. Acad. Sci. U.S.A.">
        <title>Hamiltonella defensa, genome evolution of protective bacterial endosymbiont from pathogenic ancestors.</title>
        <authorList>
            <person name="Degnan P.H."/>
            <person name="Yu Y."/>
            <person name="Sisneros N."/>
            <person name="Wing R.A."/>
            <person name="Moran N.A."/>
        </authorList>
    </citation>
    <scope>NUCLEOTIDE SEQUENCE [LARGE SCALE GENOMIC DNA]</scope>
    <source>
        <strain evidence="2">5AT</strain>
    </source>
</reference>